<dbReference type="HOGENOM" id="CLU_075009_1_0_4"/>
<dbReference type="AlphaFoldDB" id="W0V560"/>
<evidence type="ECO:0000313" key="1">
    <source>
        <dbReference type="EMBL" id="CDG82755.1"/>
    </source>
</evidence>
<dbReference type="Gene3D" id="3.30.420.40">
    <property type="match status" value="2"/>
</dbReference>
<dbReference type="KEGG" id="jag:GJA_2120"/>
<name>W0V560_9BURK</name>
<dbReference type="InterPro" id="IPR043129">
    <property type="entry name" value="ATPase_NBD"/>
</dbReference>
<dbReference type="OrthoDB" id="5296002at2"/>
<organism evidence="1 2">
    <name type="scientific">Janthinobacterium agaricidamnosum NBRC 102515 = DSM 9628</name>
    <dbReference type="NCBI Taxonomy" id="1349767"/>
    <lineage>
        <taxon>Bacteria</taxon>
        <taxon>Pseudomonadati</taxon>
        <taxon>Pseudomonadota</taxon>
        <taxon>Betaproteobacteria</taxon>
        <taxon>Burkholderiales</taxon>
        <taxon>Oxalobacteraceae</taxon>
        <taxon>Janthinobacterium</taxon>
    </lineage>
</organism>
<sequence length="314" mass="34382">MGLFARAKKQEGLLATAWGADGLCAAVVKRRGGDKPLVQALAFYPGRQPLLAATLEKLNREMQAHSYRNSTLLGAGEYQLLSLDAPNVPPEELKTAVGWRLKDMIDFALSDATIDVLDIPADKNGAGRGQSLFAVAARNRALVQRQALYSAGKIRLSVVDIPEMAQRNIAALLEPEGRGLAMLSFDGEGGLLTVTFNGELYLSRRIDVNIGQLADSSDQQKQQYYDKITLELQRSFDHFDRQFHFITIARLVLAPTGTDGLHAYLADNLYVPVVVLQLEEVLDCSKAPELRDAACQARFFLTLGAALRHEESAA</sequence>
<reference evidence="1 2" key="1">
    <citation type="journal article" date="2015" name="Genome Announc.">
        <title>Genome Sequence of Mushroom Soft-Rot Pathogen Janthinobacterium agaricidamnosum.</title>
        <authorList>
            <person name="Graupner K."/>
            <person name="Lackner G."/>
            <person name="Hertweck C."/>
        </authorList>
    </citation>
    <scope>NUCLEOTIDE SEQUENCE [LARGE SCALE GENOMIC DNA]</scope>
    <source>
        <strain evidence="2">NBRC 102515 / DSM 9628</strain>
    </source>
</reference>
<dbReference type="SUPFAM" id="SSF53067">
    <property type="entry name" value="Actin-like ATPase domain"/>
    <property type="match status" value="1"/>
</dbReference>
<dbReference type="PATRIC" id="fig|1349767.4.peg.3880"/>
<protein>
    <recommendedName>
        <fullName evidence="3">Agglutinin biogenesis protein MshI</fullName>
    </recommendedName>
</protein>
<accession>W0V560</accession>
<dbReference type="RefSeq" id="WP_038491586.1">
    <property type="nucleotide sequence ID" value="NZ_BCTH01000028.1"/>
</dbReference>
<keyword evidence="2" id="KW-1185">Reference proteome</keyword>
<gene>
    <name evidence="1" type="ORF">GJA_2120</name>
</gene>
<evidence type="ECO:0008006" key="3">
    <source>
        <dbReference type="Google" id="ProtNLM"/>
    </source>
</evidence>
<dbReference type="eggNOG" id="COG4972">
    <property type="taxonomic scope" value="Bacteria"/>
</dbReference>
<proteinExistence type="predicted"/>
<dbReference type="Gene3D" id="3.30.1490.300">
    <property type="match status" value="1"/>
</dbReference>
<dbReference type="EMBL" id="HG322949">
    <property type="protein sequence ID" value="CDG82755.1"/>
    <property type="molecule type" value="Genomic_DNA"/>
</dbReference>
<dbReference type="STRING" id="1349767.GJA_2120"/>
<evidence type="ECO:0000313" key="2">
    <source>
        <dbReference type="Proteomes" id="UP000027604"/>
    </source>
</evidence>
<dbReference type="Proteomes" id="UP000027604">
    <property type="component" value="Chromosome I"/>
</dbReference>